<dbReference type="EnsemblMetazoa" id="OVOC11148.1">
    <property type="protein sequence ID" value="OVOC11148.1"/>
    <property type="gene ID" value="WBGene00247957"/>
</dbReference>
<name>A0A8R1TK32_ONCVO</name>
<accession>A0A8R1TK32</accession>
<feature type="transmembrane region" description="Helical" evidence="1">
    <location>
        <begin position="61"/>
        <end position="83"/>
    </location>
</feature>
<reference evidence="3" key="1">
    <citation type="submission" date="2013-10" db="EMBL/GenBank/DDBJ databases">
        <title>Genome sequencing of Onchocerca volvulus.</title>
        <authorList>
            <person name="Cotton J."/>
            <person name="Tsai J."/>
            <person name="Stanley E."/>
            <person name="Tracey A."/>
            <person name="Holroyd N."/>
            <person name="Lustigman S."/>
            <person name="Berriman M."/>
        </authorList>
    </citation>
    <scope>NUCLEOTIDE SEQUENCE</scope>
</reference>
<evidence type="ECO:0000256" key="1">
    <source>
        <dbReference type="SAM" id="Phobius"/>
    </source>
</evidence>
<dbReference type="Proteomes" id="UP000024404">
    <property type="component" value="Unassembled WGS sequence"/>
</dbReference>
<proteinExistence type="predicted"/>
<protein>
    <submittedName>
        <fullName evidence="2">Uncharacterized protein</fullName>
    </submittedName>
</protein>
<dbReference type="EMBL" id="CMVM020000346">
    <property type="status" value="NOT_ANNOTATED_CDS"/>
    <property type="molecule type" value="Genomic_DNA"/>
</dbReference>
<organism evidence="2 3">
    <name type="scientific">Onchocerca volvulus</name>
    <dbReference type="NCBI Taxonomy" id="6282"/>
    <lineage>
        <taxon>Eukaryota</taxon>
        <taxon>Metazoa</taxon>
        <taxon>Ecdysozoa</taxon>
        <taxon>Nematoda</taxon>
        <taxon>Chromadorea</taxon>
        <taxon>Rhabditida</taxon>
        <taxon>Spirurina</taxon>
        <taxon>Spiruromorpha</taxon>
        <taxon>Filarioidea</taxon>
        <taxon>Onchocercidae</taxon>
        <taxon>Onchocerca</taxon>
    </lineage>
</organism>
<keyword evidence="1" id="KW-0472">Membrane</keyword>
<reference evidence="2" key="2">
    <citation type="submission" date="2022-06" db="UniProtKB">
        <authorList>
            <consortium name="EnsemblMetazoa"/>
        </authorList>
    </citation>
    <scope>IDENTIFICATION</scope>
</reference>
<feature type="transmembrane region" description="Helical" evidence="1">
    <location>
        <begin position="20"/>
        <end position="40"/>
    </location>
</feature>
<keyword evidence="1" id="KW-0812">Transmembrane</keyword>
<sequence>MNYEKKNSKKFIQFWAQLLPKIGLVFIFLLPISGFLFFCCQCQRCCDCGNSKRKNVTSFEILSYGYLVLLIGVQTVMIGSLMLSLESIDHTINNANDINKFVRNISEDAKNVTEIIFDDVKCEMEMTLPKLFNKIKYRIRQLPSNMFNSYEKSDGCINMQSAINNLENISCALNETIASSDKIACNIRSLPLPLQTKMENLTTIINTVINFTRQINKKNILEENNALIDDTENQTIKIARMIYNGSVDVIEFIRKGNEKVDEIHEQYVKVKKLL</sequence>
<keyword evidence="3" id="KW-1185">Reference proteome</keyword>
<dbReference type="OMA" id="ENISCAL"/>
<keyword evidence="1" id="KW-1133">Transmembrane helix</keyword>
<evidence type="ECO:0000313" key="2">
    <source>
        <dbReference type="EnsemblMetazoa" id="OVOC11148.1"/>
    </source>
</evidence>
<evidence type="ECO:0000313" key="3">
    <source>
        <dbReference type="Proteomes" id="UP000024404"/>
    </source>
</evidence>
<dbReference type="AlphaFoldDB" id="A0A8R1TK32"/>